<dbReference type="Proteomes" id="UP001500967">
    <property type="component" value="Unassembled WGS sequence"/>
</dbReference>
<feature type="transmembrane region" description="Helical" evidence="7">
    <location>
        <begin position="288"/>
        <end position="310"/>
    </location>
</feature>
<evidence type="ECO:0000313" key="10">
    <source>
        <dbReference type="Proteomes" id="UP001500967"/>
    </source>
</evidence>
<evidence type="ECO:0000256" key="3">
    <source>
        <dbReference type="ARBA" id="ARBA00022692"/>
    </source>
</evidence>
<keyword evidence="2" id="KW-1003">Cell membrane</keyword>
<gene>
    <name evidence="9" type="ORF">GCM10009539_68630</name>
</gene>
<feature type="transmembrane region" description="Helical" evidence="7">
    <location>
        <begin position="685"/>
        <end position="709"/>
    </location>
</feature>
<feature type="transmembrane region" description="Helical" evidence="7">
    <location>
        <begin position="780"/>
        <end position="803"/>
    </location>
</feature>
<evidence type="ECO:0000313" key="9">
    <source>
        <dbReference type="EMBL" id="GAA0271572.1"/>
    </source>
</evidence>
<dbReference type="RefSeq" id="WP_344653110.1">
    <property type="nucleotide sequence ID" value="NZ_BAAAGX010000031.1"/>
</dbReference>
<evidence type="ECO:0000256" key="1">
    <source>
        <dbReference type="ARBA" id="ARBA00004651"/>
    </source>
</evidence>
<dbReference type="EMBL" id="BAAAGX010000031">
    <property type="protein sequence ID" value="GAA0271572.1"/>
    <property type="molecule type" value="Genomic_DNA"/>
</dbReference>
<feature type="transmembrane region" description="Helical" evidence="7">
    <location>
        <begin position="235"/>
        <end position="261"/>
    </location>
</feature>
<feature type="transmembrane region" description="Helical" evidence="7">
    <location>
        <begin position="405"/>
        <end position="427"/>
    </location>
</feature>
<evidence type="ECO:0000256" key="2">
    <source>
        <dbReference type="ARBA" id="ARBA00022475"/>
    </source>
</evidence>
<feature type="domain" description="ABC3 transporter permease C-terminal" evidence="8">
    <location>
        <begin position="240"/>
        <end position="358"/>
    </location>
</feature>
<dbReference type="PANTHER" id="PTHR30572:SF4">
    <property type="entry name" value="ABC TRANSPORTER PERMEASE YTRF"/>
    <property type="match status" value="1"/>
</dbReference>
<evidence type="ECO:0000259" key="8">
    <source>
        <dbReference type="Pfam" id="PF02687"/>
    </source>
</evidence>
<feature type="domain" description="ABC3 transporter permease C-terminal" evidence="8">
    <location>
        <begin position="689"/>
        <end position="807"/>
    </location>
</feature>
<comment type="caution">
    <text evidence="9">The sequence shown here is derived from an EMBL/GenBank/DDBJ whole genome shotgun (WGS) entry which is preliminary data.</text>
</comment>
<reference evidence="9 10" key="1">
    <citation type="journal article" date="2019" name="Int. J. Syst. Evol. Microbiol.">
        <title>The Global Catalogue of Microorganisms (GCM) 10K type strain sequencing project: providing services to taxonomists for standard genome sequencing and annotation.</title>
        <authorList>
            <consortium name="The Broad Institute Genomics Platform"/>
            <consortium name="The Broad Institute Genome Sequencing Center for Infectious Disease"/>
            <person name="Wu L."/>
            <person name="Ma J."/>
        </authorList>
    </citation>
    <scope>NUCLEOTIDE SEQUENCE [LARGE SCALE GENOMIC DNA]</scope>
    <source>
        <strain evidence="9 10">JCM 10425</strain>
    </source>
</reference>
<feature type="transmembrane region" description="Helical" evidence="7">
    <location>
        <begin position="730"/>
        <end position="760"/>
    </location>
</feature>
<name>A0ABN0V2B8_9ACTN</name>
<feature type="transmembrane region" description="Helical" evidence="7">
    <location>
        <begin position="379"/>
        <end position="399"/>
    </location>
</feature>
<keyword evidence="4 7" id="KW-1133">Transmembrane helix</keyword>
<evidence type="ECO:0000256" key="4">
    <source>
        <dbReference type="ARBA" id="ARBA00022989"/>
    </source>
</evidence>
<comment type="subcellular location">
    <subcellularLocation>
        <location evidence="1">Cell membrane</location>
        <topology evidence="1">Multi-pass membrane protein</topology>
    </subcellularLocation>
</comment>
<dbReference type="InterPro" id="IPR050250">
    <property type="entry name" value="Macrolide_Exporter_MacB"/>
</dbReference>
<dbReference type="Pfam" id="PF02687">
    <property type="entry name" value="FtsX"/>
    <property type="match status" value="2"/>
</dbReference>
<evidence type="ECO:0000256" key="6">
    <source>
        <dbReference type="ARBA" id="ARBA00038076"/>
    </source>
</evidence>
<dbReference type="PANTHER" id="PTHR30572">
    <property type="entry name" value="MEMBRANE COMPONENT OF TRANSPORTER-RELATED"/>
    <property type="match status" value="1"/>
</dbReference>
<sequence length="810" mass="81999">MFTLTTLKARWTGLLGTIVAVALGAALISGAAELLAGVGARDGLSTALTLYPEAPIVVQGTMQDDGSIVSSPPPPPPGVEKRLASVRGVTAAVADRAFTVRVEGVGVQEGRGWASSRLAGVRLVSGSAPGEGEVVLGREAGVAPGGTVTARLADGDHRLRVSGLVAGPAVYVSDGAAARWGTVRAVGVLTDSADVDAVAVAVRRAAGPGTTVRTGGDRWFAEPDPGRQQLDDATALLGISAGLAGFVAIFVVGSTFAFAVSQRRREFALLRLVGAQPRQVRRSVHVEALAVGGLAAAVGSLLGVPLSSLYAVLLQNADLVPEAFAPRARFWPLTIGFGVGLVVSMIGSWAAARRAGRVPAIEALRDATVERRTMTVGRWIFGVLFLAGAIASIVAASAAGGEEAIALTVFVGELFVVAFALLAPVVIPPVIRVVTAPLASARGAGPLLVRQGALTAVRRVASTAAPVLVTVGIAGSMIGSIATLADATDADLRARLTADVIVVPGDGPGLNADVPAAIRAAAPDATVSASLATTVWEVVPKNSDGVYEGHDLSGSALGVDPASLRRTLDVAVVKGSLSDLRPGTITASEVSGLDVGDTVRVTFADGVTAKLRVAAIVASVQSSSVLLPIETVREHDPSALADAVYVRGGSPDAVRSAVAPLGGLAIDRTAYADMRSAEADEGNQLALIALLGVALLYTGLAIVNTLLMATFDRRRELALLRLSGATPRQGLRVVVAEAALVVLVGSGLAIAATVLSLLGLTSALSRVVGEATPSIPWVPLGVSIAICLVLAVAASAAPAWSLLRRPPVEA</sequence>
<comment type="similarity">
    <text evidence="6">Belongs to the ABC-4 integral membrane protein family.</text>
</comment>
<feature type="transmembrane region" description="Helical" evidence="7">
    <location>
        <begin position="460"/>
        <end position="485"/>
    </location>
</feature>
<evidence type="ECO:0000256" key="5">
    <source>
        <dbReference type="ARBA" id="ARBA00023136"/>
    </source>
</evidence>
<dbReference type="InterPro" id="IPR003838">
    <property type="entry name" value="ABC3_permease_C"/>
</dbReference>
<proteinExistence type="inferred from homology"/>
<organism evidence="9 10">
    <name type="scientific">Cryptosporangium japonicum</name>
    <dbReference type="NCBI Taxonomy" id="80872"/>
    <lineage>
        <taxon>Bacteria</taxon>
        <taxon>Bacillati</taxon>
        <taxon>Actinomycetota</taxon>
        <taxon>Actinomycetes</taxon>
        <taxon>Cryptosporangiales</taxon>
        <taxon>Cryptosporangiaceae</taxon>
        <taxon>Cryptosporangium</taxon>
    </lineage>
</organism>
<keyword evidence="3 7" id="KW-0812">Transmembrane</keyword>
<keyword evidence="10" id="KW-1185">Reference proteome</keyword>
<feature type="transmembrane region" description="Helical" evidence="7">
    <location>
        <begin position="330"/>
        <end position="352"/>
    </location>
</feature>
<protein>
    <submittedName>
        <fullName evidence="9">ABC transporter permease</fullName>
    </submittedName>
</protein>
<keyword evidence="5 7" id="KW-0472">Membrane</keyword>
<evidence type="ECO:0000256" key="7">
    <source>
        <dbReference type="SAM" id="Phobius"/>
    </source>
</evidence>
<accession>A0ABN0V2B8</accession>